<sequence>MLSLLVAAILSFSVLLPVVSRADTLSITQKLQGINSYEKLEEFDRFMRTLSKPQLKIIINEAGKLSQEKCLDIYMRSKPHS</sequence>
<dbReference type="STRING" id="1497955.HMPREF1872_01365"/>
<evidence type="ECO:0000313" key="1">
    <source>
        <dbReference type="EMBL" id="KXB39043.1"/>
    </source>
</evidence>
<dbReference type="AlphaFoldDB" id="A0A133Y7A7"/>
<comment type="caution">
    <text evidence="1">The sequence shown here is derived from an EMBL/GenBank/DDBJ whole genome shotgun (WGS) entry which is preliminary data.</text>
</comment>
<gene>
    <name evidence="1" type="ORF">HMPREF1872_01365</name>
</gene>
<reference evidence="2" key="1">
    <citation type="submission" date="2016-01" db="EMBL/GenBank/DDBJ databases">
        <authorList>
            <person name="Mitreva M."/>
            <person name="Pepin K.H."/>
            <person name="Mihindukulasuriya K.A."/>
            <person name="Fulton R."/>
            <person name="Fronick C."/>
            <person name="O'Laughlin M."/>
            <person name="Miner T."/>
            <person name="Herter B."/>
            <person name="Rosa B.A."/>
            <person name="Cordes M."/>
            <person name="Tomlinson C."/>
            <person name="Wollam A."/>
            <person name="Palsikar V.B."/>
            <person name="Mardis E.R."/>
            <person name="Wilson R.K."/>
        </authorList>
    </citation>
    <scope>NUCLEOTIDE SEQUENCE [LARGE SCALE GENOMIC DNA]</scope>
    <source>
        <strain evidence="2">KA00274</strain>
    </source>
</reference>
<dbReference type="EMBL" id="LSCV01000044">
    <property type="protein sequence ID" value="KXB39043.1"/>
    <property type="molecule type" value="Genomic_DNA"/>
</dbReference>
<dbReference type="Proteomes" id="UP000070080">
    <property type="component" value="Unassembled WGS sequence"/>
</dbReference>
<organism evidence="1 2">
    <name type="scientific">Amygdalobacter nucleatus</name>
    <dbReference type="NCBI Taxonomy" id="3029274"/>
    <lineage>
        <taxon>Bacteria</taxon>
        <taxon>Bacillati</taxon>
        <taxon>Bacillota</taxon>
        <taxon>Clostridia</taxon>
        <taxon>Eubacteriales</taxon>
        <taxon>Oscillospiraceae</taxon>
        <taxon>Amygdalobacter</taxon>
    </lineage>
</organism>
<protein>
    <submittedName>
        <fullName evidence="1">Uncharacterized protein</fullName>
    </submittedName>
</protein>
<accession>A0A133Y7A7</accession>
<keyword evidence="2" id="KW-1185">Reference proteome</keyword>
<proteinExistence type="predicted"/>
<name>A0A133Y7A7_9FIRM</name>
<evidence type="ECO:0000313" key="2">
    <source>
        <dbReference type="Proteomes" id="UP000070080"/>
    </source>
</evidence>